<evidence type="ECO:0000256" key="3">
    <source>
        <dbReference type="ARBA" id="ARBA00011486"/>
    </source>
</evidence>
<dbReference type="OrthoDB" id="5959761at2759"/>
<gene>
    <name evidence="6" type="ORF">I313_02212</name>
</gene>
<comment type="subunit">
    <text evidence="3">Interacts with ODC and thereby sterically blocks ODC homodimerization.</text>
</comment>
<dbReference type="SUPFAM" id="SSF55729">
    <property type="entry name" value="Acyl-CoA N-acyltransferases (Nat)"/>
    <property type="match status" value="1"/>
</dbReference>
<dbReference type="Proteomes" id="UP000053392">
    <property type="component" value="Unassembled WGS sequence"/>
</dbReference>
<evidence type="ECO:0000256" key="2">
    <source>
        <dbReference type="ARBA" id="ARBA00008796"/>
    </source>
</evidence>
<reference evidence="6 7" key="1">
    <citation type="submission" date="2015-01" db="EMBL/GenBank/DDBJ databases">
        <title>The Genome Sequence of Cryptococcus gattii Ram5.</title>
        <authorList>
            <consortium name="The Broad Institute Genomics Platform"/>
            <person name="Cuomo C."/>
            <person name="Litvintseva A."/>
            <person name="Chen Y."/>
            <person name="Heitman J."/>
            <person name="Sun S."/>
            <person name="Springer D."/>
            <person name="Dromer F."/>
            <person name="Young S."/>
            <person name="Zeng Q."/>
            <person name="Gargeya S."/>
            <person name="Abouelleil A."/>
            <person name="Alvarado L."/>
            <person name="Chapman S.B."/>
            <person name="Gainer-Dewar J."/>
            <person name="Goldberg J."/>
            <person name="Griggs A."/>
            <person name="Gujja S."/>
            <person name="Hansen M."/>
            <person name="Howarth C."/>
            <person name="Imamovic A."/>
            <person name="Larimer J."/>
            <person name="Murphy C."/>
            <person name="Naylor J."/>
            <person name="Pearson M."/>
            <person name="Priest M."/>
            <person name="Roberts A."/>
            <person name="Saif S."/>
            <person name="Shea T."/>
            <person name="Sykes S."/>
            <person name="Wortman J."/>
            <person name="Nusbaum C."/>
            <person name="Birren B."/>
        </authorList>
    </citation>
    <scope>NUCLEOTIDE SEQUENCE [LARGE SCALE GENOMIC DNA]</scope>
    <source>
        <strain evidence="6 7">Ram5</strain>
    </source>
</reference>
<keyword evidence="4" id="KW-0688">Ribosomal frameshifting</keyword>
<evidence type="ECO:0000256" key="4">
    <source>
        <dbReference type="ARBA" id="ARBA00022758"/>
    </source>
</evidence>
<accession>A0A0D0VB86</accession>
<dbReference type="InterPro" id="IPR038581">
    <property type="entry name" value="ODC_AZ_sf"/>
</dbReference>
<feature type="compositionally biased region" description="Low complexity" evidence="5">
    <location>
        <begin position="154"/>
        <end position="173"/>
    </location>
</feature>
<dbReference type="AlphaFoldDB" id="A0A0D0VB86"/>
<comment type="function">
    <text evidence="1">Ornithine decarboxylase (ODC) antizyme protein that negatively regulates ODC activity and intracellular polyamine biosynthesis in response to increased intracellular polyamine levels. Binds to ODC monomers, inhibiting the assembly of the functional ODC homodimer, and targets the monomers for ubiquitin-independent proteolytic destruction by the 26S proteasome.</text>
</comment>
<dbReference type="InterPro" id="IPR002993">
    <property type="entry name" value="ODC_AZ"/>
</dbReference>
<name>A0A0D0VB86_9TREE</name>
<proteinExistence type="inferred from homology"/>
<keyword evidence="7" id="KW-1185">Reference proteome</keyword>
<dbReference type="HOGENOM" id="CLU_745996_0_0_1"/>
<evidence type="ECO:0000313" key="6">
    <source>
        <dbReference type="EMBL" id="KIR42050.1"/>
    </source>
</evidence>
<dbReference type="GO" id="GO:0008073">
    <property type="term" value="F:ornithine decarboxylase inhibitor activity"/>
    <property type="evidence" value="ECO:0007669"/>
    <property type="project" value="InterPro"/>
</dbReference>
<evidence type="ECO:0000256" key="5">
    <source>
        <dbReference type="SAM" id="MobiDB-lite"/>
    </source>
</evidence>
<dbReference type="InterPro" id="IPR016181">
    <property type="entry name" value="Acyl_CoA_acyltransferase"/>
</dbReference>
<evidence type="ECO:0000256" key="1">
    <source>
        <dbReference type="ARBA" id="ARBA00002307"/>
    </source>
</evidence>
<protein>
    <submittedName>
        <fullName evidence="6">Unplaced genomic scaffold supercont1.4, whole genome shotgun sequence</fullName>
    </submittedName>
</protein>
<dbReference type="Gene3D" id="3.40.630.60">
    <property type="match status" value="1"/>
</dbReference>
<feature type="compositionally biased region" description="Polar residues" evidence="5">
    <location>
        <begin position="122"/>
        <end position="145"/>
    </location>
</feature>
<dbReference type="Pfam" id="PF02100">
    <property type="entry name" value="ODC_AZ"/>
    <property type="match status" value="1"/>
</dbReference>
<dbReference type="EMBL" id="KN847899">
    <property type="protein sequence ID" value="KIR42050.1"/>
    <property type="molecule type" value="Genomic_DNA"/>
</dbReference>
<evidence type="ECO:0000313" key="7">
    <source>
        <dbReference type="Proteomes" id="UP000053392"/>
    </source>
</evidence>
<feature type="region of interest" description="Disordered" evidence="5">
    <location>
        <begin position="122"/>
        <end position="191"/>
    </location>
</feature>
<organism evidence="6 7">
    <name type="scientific">Cryptococcus deuterogattii Ram5</name>
    <dbReference type="NCBI Taxonomy" id="1296110"/>
    <lineage>
        <taxon>Eukaryota</taxon>
        <taxon>Fungi</taxon>
        <taxon>Dikarya</taxon>
        <taxon>Basidiomycota</taxon>
        <taxon>Agaricomycotina</taxon>
        <taxon>Tremellomycetes</taxon>
        <taxon>Tremellales</taxon>
        <taxon>Cryptococcaceae</taxon>
        <taxon>Cryptococcus</taxon>
        <taxon>Cryptococcus gattii species complex</taxon>
    </lineage>
</organism>
<dbReference type="GO" id="GO:0075523">
    <property type="term" value="P:viral translational frameshifting"/>
    <property type="evidence" value="ECO:0007669"/>
    <property type="project" value="UniProtKB-KW"/>
</dbReference>
<sequence length="371" mass="39930">MSPTPSMPINRNLRPAGAVGSVGIGANISTSLLFSPHYHHDTDNAYCPPLAIARAGGRGGQIFVYSEDGTTTSGYSSFAGGGRRWDDDIVGQPSENAREPLTSYLHQHFSQISYIDHPATQSFRPHSHVPTSNLITPPSSFTQSVEIPRARVASSSRPPMSLPLTPSSTSSVSGQHDPPEQTSVSGVPDNGKYPNSVTSLIASIFPQHAPTVSLLSHTLEILTPPSHILYGFIVDYPPPSSSGRTIFVYLPPGHGTANQRPEALSPNFSQILRPHDPMFSNSPPRDRSPVSNTAYALDIRESLTALLDLAAEALEASHCVLVLNRSESEQEALGEMLHSLMYVGGQVIKPGGLEGGWEWNPMKWILVGMEL</sequence>
<comment type="similarity">
    <text evidence="2">Belongs to the ODC antizyme family.</text>
</comment>